<protein>
    <submittedName>
        <fullName evidence="4">TRAP transporter substrate-binding protein</fullName>
    </submittedName>
</protein>
<dbReference type="AlphaFoldDB" id="A0AB39RWP7"/>
<feature type="signal peptide" evidence="3">
    <location>
        <begin position="1"/>
        <end position="27"/>
    </location>
</feature>
<accession>A0AB39RWP7</accession>
<dbReference type="InterPro" id="IPR018389">
    <property type="entry name" value="DctP_fam"/>
</dbReference>
<feature type="region of interest" description="Disordered" evidence="2">
    <location>
        <begin position="348"/>
        <end position="367"/>
    </location>
</feature>
<dbReference type="GO" id="GO:0055085">
    <property type="term" value="P:transmembrane transport"/>
    <property type="evidence" value="ECO:0007669"/>
    <property type="project" value="InterPro"/>
</dbReference>
<dbReference type="EMBL" id="CP163440">
    <property type="protein sequence ID" value="XDQ60612.1"/>
    <property type="molecule type" value="Genomic_DNA"/>
</dbReference>
<evidence type="ECO:0000313" key="4">
    <source>
        <dbReference type="EMBL" id="XDQ60612.1"/>
    </source>
</evidence>
<evidence type="ECO:0000256" key="1">
    <source>
        <dbReference type="ARBA" id="ARBA00022729"/>
    </source>
</evidence>
<dbReference type="NCBIfam" id="NF037995">
    <property type="entry name" value="TRAP_S1"/>
    <property type="match status" value="1"/>
</dbReference>
<dbReference type="Gene3D" id="3.40.190.170">
    <property type="entry name" value="Bacterial extracellular solute-binding protein, family 7"/>
    <property type="match status" value="1"/>
</dbReference>
<sequence length="478" mass="51429">MKRRKRGTWAAAAAVVGALLVSAGCSAASADRAGGHADAEATVLTLANPGGSVEPPQLVAWAKRVDQLSKGTIRIKFRDEWREGEARPEVGTLDDIRKGKADMAWVGARSFDRVGITDFQALLAPMLVDSYELETKVFEAGIPAKMLGGVRKAGVVGIGVLPGPLTRLVGTREPLVNPDALKGKKIVSQDSALMDESLRALGATPVTAAASTDLSSYGGVQMQLGAVLGRHHDQDAKYVTGNVDLWPRPLVVVMGKAAHSRLSPQQRTVLTKALQQTVTQAVDLSRAEDRETAPTLCRLGMTFPSASSAGLKAMESALKPVYARLRKDTRTNDWLEQIQYLKETTGVGPDTASCPAKSTTAGPLEGTWTRTMADGDWRHWPGDETWTEGPPNGTWTLAFENGILTKTDPNGETERWPYQTFRDRIHLAGLFTFNATFRLDGDQLTFGTFDFGDCTDCGGYAVTFGGSKQPWVKTAAAR</sequence>
<evidence type="ECO:0000256" key="3">
    <source>
        <dbReference type="SAM" id="SignalP"/>
    </source>
</evidence>
<dbReference type="InterPro" id="IPR038404">
    <property type="entry name" value="TRAP_DctP_sf"/>
</dbReference>
<dbReference type="PANTHER" id="PTHR33376">
    <property type="match status" value="1"/>
</dbReference>
<gene>
    <name evidence="4" type="ORF">AB5J50_07415</name>
</gene>
<evidence type="ECO:0000256" key="2">
    <source>
        <dbReference type="SAM" id="MobiDB-lite"/>
    </source>
</evidence>
<keyword evidence="1 3" id="KW-0732">Signal</keyword>
<organism evidence="4">
    <name type="scientific">Streptomyces sp. R35</name>
    <dbReference type="NCBI Taxonomy" id="3238630"/>
    <lineage>
        <taxon>Bacteria</taxon>
        <taxon>Bacillati</taxon>
        <taxon>Actinomycetota</taxon>
        <taxon>Actinomycetes</taxon>
        <taxon>Kitasatosporales</taxon>
        <taxon>Streptomycetaceae</taxon>
        <taxon>Streptomyces</taxon>
    </lineage>
</organism>
<feature type="chain" id="PRO_5044239106" evidence="3">
    <location>
        <begin position="28"/>
        <end position="478"/>
    </location>
</feature>
<reference evidence="4" key="1">
    <citation type="submission" date="2024-07" db="EMBL/GenBank/DDBJ databases">
        <authorList>
            <person name="Yu S.T."/>
        </authorList>
    </citation>
    <scope>NUCLEOTIDE SEQUENCE</scope>
    <source>
        <strain evidence="4">R35</strain>
    </source>
</reference>
<dbReference type="Pfam" id="PF03480">
    <property type="entry name" value="DctP"/>
    <property type="match status" value="1"/>
</dbReference>
<dbReference type="RefSeq" id="WP_369256064.1">
    <property type="nucleotide sequence ID" value="NZ_CP163440.1"/>
</dbReference>
<proteinExistence type="predicted"/>
<dbReference type="PROSITE" id="PS51257">
    <property type="entry name" value="PROKAR_LIPOPROTEIN"/>
    <property type="match status" value="1"/>
</dbReference>
<dbReference type="PANTHER" id="PTHR33376:SF5">
    <property type="entry name" value="EXTRACYTOPLASMIC SOLUTE RECEPTOR PROTEIN"/>
    <property type="match status" value="1"/>
</dbReference>
<name>A0AB39RWP7_9ACTN</name>